<reference evidence="8 9" key="1">
    <citation type="submission" date="2023-07" db="EMBL/GenBank/DDBJ databases">
        <title>Sequencing the genomes of 1000 actinobacteria strains.</title>
        <authorList>
            <person name="Klenk H.-P."/>
        </authorList>
    </citation>
    <scope>NUCLEOTIDE SEQUENCE [LARGE SCALE GENOMIC DNA]</scope>
    <source>
        <strain evidence="8 9">DSM 44508</strain>
    </source>
</reference>
<evidence type="ECO:0000256" key="6">
    <source>
        <dbReference type="HAMAP-Rule" id="MF_00269"/>
    </source>
</evidence>
<evidence type="ECO:0000313" key="8">
    <source>
        <dbReference type="EMBL" id="MDR7355794.1"/>
    </source>
</evidence>
<evidence type="ECO:0000256" key="4">
    <source>
        <dbReference type="ARBA" id="ARBA00023157"/>
    </source>
</evidence>
<dbReference type="InterPro" id="IPR013766">
    <property type="entry name" value="Thioredoxin_domain"/>
</dbReference>
<dbReference type="EC" id="1.11.1.24" evidence="6"/>
<comment type="similarity">
    <text evidence="6">Belongs to the peroxiredoxin family. Tpx subfamily.</text>
</comment>
<dbReference type="InterPro" id="IPR036249">
    <property type="entry name" value="Thioredoxin-like_sf"/>
</dbReference>
<organism evidence="8 9">
    <name type="scientific">Corynebacterium felinum</name>
    <dbReference type="NCBI Taxonomy" id="131318"/>
    <lineage>
        <taxon>Bacteria</taxon>
        <taxon>Bacillati</taxon>
        <taxon>Actinomycetota</taxon>
        <taxon>Actinomycetes</taxon>
        <taxon>Mycobacteriales</taxon>
        <taxon>Corynebacteriaceae</taxon>
        <taxon>Corynebacterium</taxon>
    </lineage>
</organism>
<comment type="caution">
    <text evidence="8">The sequence shown here is derived from an EMBL/GenBank/DDBJ whole genome shotgun (WGS) entry which is preliminary data.</text>
</comment>
<dbReference type="Gene3D" id="3.40.30.10">
    <property type="entry name" value="Glutaredoxin"/>
    <property type="match status" value="1"/>
</dbReference>
<accession>A0ABU2BAY4</accession>
<name>A0ABU2BAY4_9CORY</name>
<dbReference type="InterPro" id="IPR018219">
    <property type="entry name" value="Tpx_CS"/>
</dbReference>
<evidence type="ECO:0000313" key="9">
    <source>
        <dbReference type="Proteomes" id="UP001183619"/>
    </source>
</evidence>
<protein>
    <recommendedName>
        <fullName evidence="6">Thiol peroxidase</fullName>
        <shortName evidence="6">Tpx</shortName>
        <ecNumber evidence="6">1.11.1.24</ecNumber>
    </recommendedName>
    <alternativeName>
        <fullName evidence="6">Peroxiredoxin tpx</fullName>
        <shortName evidence="6">Prx</shortName>
    </alternativeName>
    <alternativeName>
        <fullName evidence="6">Thioredoxin peroxidase</fullName>
    </alternativeName>
    <alternativeName>
        <fullName evidence="6">Thioredoxin-dependent peroxiredoxin</fullName>
    </alternativeName>
</protein>
<dbReference type="CDD" id="cd03014">
    <property type="entry name" value="PRX_Atyp2cys"/>
    <property type="match status" value="1"/>
</dbReference>
<keyword evidence="4 6" id="KW-1015">Disulfide bond</keyword>
<dbReference type="PROSITE" id="PS01265">
    <property type="entry name" value="TPX"/>
    <property type="match status" value="1"/>
</dbReference>
<dbReference type="Pfam" id="PF08534">
    <property type="entry name" value="Redoxin"/>
    <property type="match status" value="1"/>
</dbReference>
<proteinExistence type="inferred from homology"/>
<dbReference type="SUPFAM" id="SSF52833">
    <property type="entry name" value="Thioredoxin-like"/>
    <property type="match status" value="1"/>
</dbReference>
<keyword evidence="9" id="KW-1185">Reference proteome</keyword>
<dbReference type="GO" id="GO:0004601">
    <property type="term" value="F:peroxidase activity"/>
    <property type="evidence" value="ECO:0007669"/>
    <property type="project" value="UniProtKB-KW"/>
</dbReference>
<dbReference type="HAMAP" id="MF_00269">
    <property type="entry name" value="Tpx"/>
    <property type="match status" value="1"/>
</dbReference>
<keyword evidence="3 6" id="KW-0560">Oxidoreductase</keyword>
<keyword evidence="1 6" id="KW-0575">Peroxidase</keyword>
<feature type="domain" description="Thioredoxin" evidence="7">
    <location>
        <begin position="18"/>
        <end position="168"/>
    </location>
</feature>
<dbReference type="InterPro" id="IPR050455">
    <property type="entry name" value="Tpx_Peroxidase_subfamily"/>
</dbReference>
<dbReference type="InterPro" id="IPR013740">
    <property type="entry name" value="Redoxin"/>
</dbReference>
<dbReference type="NCBIfam" id="NF001808">
    <property type="entry name" value="PRK00522.1"/>
    <property type="match status" value="1"/>
</dbReference>
<dbReference type="PANTHER" id="PTHR43110">
    <property type="entry name" value="THIOL PEROXIDASE"/>
    <property type="match status" value="1"/>
</dbReference>
<keyword evidence="2 6" id="KW-0049">Antioxidant</keyword>
<sequence length="168" mass="17755">MAKTHFKGTEANTNGNLPEVGSTIPEFSLVGADLADITNATLAGKRVIFNIFPSIDTGICAQSVRRFNEAVTKLDNTAVVCASADLPFAHARFCGAEGIDNVMAGSGFRSSFGEDFGVLLTDSPLQGLYARAVIVTDVDGTVLHTELVEEIGTEPTYSKALEVLEELA</sequence>
<comment type="catalytic activity">
    <reaction evidence="6">
        <text>a hydroperoxide + [thioredoxin]-dithiol = an alcohol + [thioredoxin]-disulfide + H2O</text>
        <dbReference type="Rhea" id="RHEA:62620"/>
        <dbReference type="Rhea" id="RHEA-COMP:10698"/>
        <dbReference type="Rhea" id="RHEA-COMP:10700"/>
        <dbReference type="ChEBI" id="CHEBI:15377"/>
        <dbReference type="ChEBI" id="CHEBI:29950"/>
        <dbReference type="ChEBI" id="CHEBI:30879"/>
        <dbReference type="ChEBI" id="CHEBI:35924"/>
        <dbReference type="ChEBI" id="CHEBI:50058"/>
        <dbReference type="EC" id="1.11.1.24"/>
    </reaction>
</comment>
<feature type="active site" description="Cysteine sulfenic acid (-SOH) intermediate" evidence="6">
    <location>
        <position position="60"/>
    </location>
</feature>
<comment type="miscellaneous">
    <text evidence="6">The active site is a conserved redox-active cysteine residue, the peroxidatic cysteine (C(P)), which makes the nucleophilic attack on the peroxide substrate. The peroxide oxidizes the C(P)-SH to cysteine sulfenic acid (C(P)-SOH), which then reacts with another cysteine residue, the resolving cysteine (C(R)), to form a disulfide bridge. The disulfide is subsequently reduced by an appropriate electron donor to complete the catalytic cycle. In this atypical 2-Cys peroxiredoxin, C(R) is present in the same subunit to form an intramolecular disulfide. The disulfide is subsequently reduced by thioredoxin.</text>
</comment>
<dbReference type="InterPro" id="IPR002065">
    <property type="entry name" value="TPX"/>
</dbReference>
<keyword evidence="5 6" id="KW-0676">Redox-active center</keyword>
<gene>
    <name evidence="6" type="primary">tpx</name>
    <name evidence="8" type="ORF">J2S37_002332</name>
</gene>
<dbReference type="RefSeq" id="WP_277105646.1">
    <property type="nucleotide sequence ID" value="NZ_BAAAJS010000042.1"/>
</dbReference>
<evidence type="ECO:0000259" key="7">
    <source>
        <dbReference type="PROSITE" id="PS51352"/>
    </source>
</evidence>
<comment type="function">
    <text evidence="6">Thiol-specific peroxidase that catalyzes the reduction of hydrogen peroxide and organic hydroperoxides to water and alcohols, respectively. Plays a role in cell protection against oxidative stress by detoxifying peroxides.</text>
</comment>
<dbReference type="PANTHER" id="PTHR43110:SF1">
    <property type="entry name" value="THIOL PEROXIDASE"/>
    <property type="match status" value="1"/>
</dbReference>
<evidence type="ECO:0000256" key="3">
    <source>
        <dbReference type="ARBA" id="ARBA00023002"/>
    </source>
</evidence>
<dbReference type="PROSITE" id="PS51352">
    <property type="entry name" value="THIOREDOXIN_2"/>
    <property type="match status" value="1"/>
</dbReference>
<dbReference type="EMBL" id="JAVDYF010000001">
    <property type="protein sequence ID" value="MDR7355794.1"/>
    <property type="molecule type" value="Genomic_DNA"/>
</dbReference>
<evidence type="ECO:0000256" key="1">
    <source>
        <dbReference type="ARBA" id="ARBA00022559"/>
    </source>
</evidence>
<evidence type="ECO:0000256" key="5">
    <source>
        <dbReference type="ARBA" id="ARBA00023284"/>
    </source>
</evidence>
<evidence type="ECO:0000256" key="2">
    <source>
        <dbReference type="ARBA" id="ARBA00022862"/>
    </source>
</evidence>
<comment type="subunit">
    <text evidence="6">Homodimer.</text>
</comment>
<dbReference type="Proteomes" id="UP001183619">
    <property type="component" value="Unassembled WGS sequence"/>
</dbReference>
<feature type="disulfide bond" description="Redox-active" evidence="6">
    <location>
        <begin position="60"/>
        <end position="94"/>
    </location>
</feature>